<proteinExistence type="inferred from homology"/>
<dbReference type="Proteomes" id="UP000310334">
    <property type="component" value="Unassembled WGS sequence"/>
</dbReference>
<dbReference type="PANTHER" id="PTHR11606:SF13">
    <property type="entry name" value="GLUTAMATE DEHYDROGENASE 1, MITOCHONDRIAL"/>
    <property type="match status" value="1"/>
</dbReference>
<evidence type="ECO:0000313" key="4">
    <source>
        <dbReference type="EMBL" id="THF76648.1"/>
    </source>
</evidence>
<dbReference type="AlphaFoldDB" id="A0A4S4BP27"/>
<dbReference type="GO" id="GO:0006538">
    <property type="term" value="P:L-glutamate catabolic process"/>
    <property type="evidence" value="ECO:0007669"/>
    <property type="project" value="TreeGrafter"/>
</dbReference>
<dbReference type="OrthoDB" id="9803297at2"/>
<dbReference type="SUPFAM" id="SSF51735">
    <property type="entry name" value="NAD(P)-binding Rossmann-fold domains"/>
    <property type="match status" value="1"/>
</dbReference>
<dbReference type="PANTHER" id="PTHR11606">
    <property type="entry name" value="GLUTAMATE DEHYDROGENASE"/>
    <property type="match status" value="1"/>
</dbReference>
<dbReference type="Gene3D" id="3.40.50.720">
    <property type="entry name" value="NAD(P)-binding Rossmann-like Domain"/>
    <property type="match status" value="1"/>
</dbReference>
<dbReference type="InterPro" id="IPR006096">
    <property type="entry name" value="Glu/Leu/Phe/Val/Trp_DH_C"/>
</dbReference>
<dbReference type="InterPro" id="IPR046346">
    <property type="entry name" value="Aminoacid_DH-like_N_sf"/>
</dbReference>
<accession>A0A4S4BP27</accession>
<dbReference type="SMART" id="SM00839">
    <property type="entry name" value="ELFV_dehydrog"/>
    <property type="match status" value="1"/>
</dbReference>
<dbReference type="EMBL" id="SSNT01000019">
    <property type="protein sequence ID" value="THF76648.1"/>
    <property type="molecule type" value="Genomic_DNA"/>
</dbReference>
<gene>
    <name evidence="4" type="ORF">E6W99_21160</name>
</gene>
<evidence type="ECO:0000313" key="5">
    <source>
        <dbReference type="Proteomes" id="UP000310334"/>
    </source>
</evidence>
<keyword evidence="5" id="KW-1185">Reference proteome</keyword>
<organism evidence="4 5">
    <name type="scientific">Metabacillus sediminilitoris</name>
    <dbReference type="NCBI Taxonomy" id="2567941"/>
    <lineage>
        <taxon>Bacteria</taxon>
        <taxon>Bacillati</taxon>
        <taxon>Bacillota</taxon>
        <taxon>Bacilli</taxon>
        <taxon>Bacillales</taxon>
        <taxon>Bacillaceae</taxon>
        <taxon>Metabacillus</taxon>
    </lineage>
</organism>
<dbReference type="Pfam" id="PF00208">
    <property type="entry name" value="ELFV_dehydrog"/>
    <property type="match status" value="1"/>
</dbReference>
<feature type="domain" description="Glutamate/phenylalanine/leucine/valine/L-tryptophan dehydrogenase C-terminal" evidence="3">
    <location>
        <begin position="157"/>
        <end position="386"/>
    </location>
</feature>
<dbReference type="GO" id="GO:0004352">
    <property type="term" value="F:glutamate dehydrogenase (NAD+) activity"/>
    <property type="evidence" value="ECO:0007669"/>
    <property type="project" value="TreeGrafter"/>
</dbReference>
<protein>
    <submittedName>
        <fullName evidence="4">Glu/Leu/Phe/Val dehydrogenase</fullName>
    </submittedName>
</protein>
<sequence length="394" mass="43549">MSRPYLVVEWNDTETDAQGWLVVHNFMKGYTGGGTRMHPSVTKEEVIRLAEAMAYKYVACDSGTTGGCKAGISYDYKAPDAYAVLRRFLIAMMPYIDIGVSLGSDLGTKYEDVLKIFNEFGIDIPLTKSMKQDPAVLQGIKDFDRLMKTRIDGLLLNDAVTGYGVAFSADEAWKFKNGKDGAKVIIQGFGCVGASCALKLSQLGYKIVGISDANLFVTCEEGLDVQKLIDHKNVYGEMDQAHFEPTYTVRPNADWLDMDCDIVIPCALEDVINESNADTVKASLIVEAANIPISSKGDEIIRQRGIDIVNDFVANLGAIRFYDAVIFGLVKPDPQAVIDDIEKLCRKNTYQLFSDAKKQNRYQRDVAYEIFKPEVSDLVEFADPSEKAAARVNG</sequence>
<dbReference type="Pfam" id="PF02812">
    <property type="entry name" value="ELFV_dehydrog_N"/>
    <property type="match status" value="1"/>
</dbReference>
<comment type="caution">
    <text evidence="4">The sequence shown here is derived from an EMBL/GenBank/DDBJ whole genome shotgun (WGS) entry which is preliminary data.</text>
</comment>
<comment type="similarity">
    <text evidence="1">Belongs to the Glu/Leu/Phe/Val dehydrogenases family.</text>
</comment>
<reference evidence="4 5" key="1">
    <citation type="submission" date="2019-04" db="EMBL/GenBank/DDBJ databases">
        <title>Bacillus sediminilitoris sp. nov., isolated from a tidal flat sediment on the East China Sea.</title>
        <authorList>
            <person name="Wei Y."/>
            <person name="Mao H."/>
            <person name="Fang J."/>
        </authorList>
    </citation>
    <scope>NUCLEOTIDE SEQUENCE [LARGE SCALE GENOMIC DNA]</scope>
    <source>
        <strain evidence="4 5">DSL-17</strain>
    </source>
</reference>
<evidence type="ECO:0000256" key="1">
    <source>
        <dbReference type="ARBA" id="ARBA00006382"/>
    </source>
</evidence>
<dbReference type="Gene3D" id="3.40.50.10860">
    <property type="entry name" value="Leucine Dehydrogenase, chain A, domain 1"/>
    <property type="match status" value="1"/>
</dbReference>
<name>A0A4S4BP27_9BACI</name>
<dbReference type="SUPFAM" id="SSF53223">
    <property type="entry name" value="Aminoacid dehydrogenase-like, N-terminal domain"/>
    <property type="match status" value="1"/>
</dbReference>
<dbReference type="RefSeq" id="WP_136357545.1">
    <property type="nucleotide sequence ID" value="NZ_CP046266.1"/>
</dbReference>
<keyword evidence="2" id="KW-0560">Oxidoreductase</keyword>
<evidence type="ECO:0000259" key="3">
    <source>
        <dbReference type="SMART" id="SM00839"/>
    </source>
</evidence>
<dbReference type="InterPro" id="IPR036291">
    <property type="entry name" value="NAD(P)-bd_dom_sf"/>
</dbReference>
<evidence type="ECO:0000256" key="2">
    <source>
        <dbReference type="ARBA" id="ARBA00023002"/>
    </source>
</evidence>
<dbReference type="InterPro" id="IPR006097">
    <property type="entry name" value="Glu/Leu/Phe/Val/Trp_DH_dimer"/>
</dbReference>